<protein>
    <submittedName>
        <fullName evidence="2">Uncharacterized protein</fullName>
    </submittedName>
</protein>
<dbReference type="RefSeq" id="WP_192911884.1">
    <property type="nucleotide sequence ID" value="NZ_CP062789.1"/>
</dbReference>
<evidence type="ECO:0000313" key="3">
    <source>
        <dbReference type="Proteomes" id="UP000593998"/>
    </source>
</evidence>
<feature type="compositionally biased region" description="Basic and acidic residues" evidence="1">
    <location>
        <begin position="1"/>
        <end position="12"/>
    </location>
</feature>
<dbReference type="EMBL" id="CP062789">
    <property type="protein sequence ID" value="QOK24010.1"/>
    <property type="molecule type" value="Genomic_DNA"/>
</dbReference>
<proteinExistence type="predicted"/>
<evidence type="ECO:0000313" key="2">
    <source>
        <dbReference type="EMBL" id="QOK24010.1"/>
    </source>
</evidence>
<name>A0A7L9J5I6_9MICO</name>
<gene>
    <name evidence="2" type="ORF">IGS73_06460</name>
</gene>
<feature type="region of interest" description="Disordered" evidence="1">
    <location>
        <begin position="1"/>
        <end position="24"/>
    </location>
</feature>
<sequence length="209" mass="22579">MLRPTTPEDRWQARGAGLYAGPEQQLDPEQVTAYAAALLADVDDYGGARAAWHMRDLVLNAGDAPTGSTAGGAEAVLDALRALRRRVGGPSVHGKPRPHMPPSRTWTLYRGGPDPIGCSWTDDARVARTYARSRPDGFERHPEAPVWTLDVPATAVLAVVPVAGHGGPDEFVLDPAEVDGMAEQATRVPREELPRPLRRRGGRIDWTSV</sequence>
<reference evidence="2 3" key="1">
    <citation type="submission" date="2020-10" db="EMBL/GenBank/DDBJ databases">
        <title>Janibacter indicus TT2 genome sequence.</title>
        <authorList>
            <person name="Lee K."/>
            <person name="Ganzorig M."/>
        </authorList>
    </citation>
    <scope>NUCLEOTIDE SEQUENCE [LARGE SCALE GENOMIC DNA]</scope>
    <source>
        <strain evidence="2 3">TT2</strain>
    </source>
</reference>
<organism evidence="2 3">
    <name type="scientific">Janibacter indicus</name>
    <dbReference type="NCBI Taxonomy" id="857417"/>
    <lineage>
        <taxon>Bacteria</taxon>
        <taxon>Bacillati</taxon>
        <taxon>Actinomycetota</taxon>
        <taxon>Actinomycetes</taxon>
        <taxon>Micrococcales</taxon>
        <taxon>Intrasporangiaceae</taxon>
        <taxon>Janibacter</taxon>
    </lineage>
</organism>
<dbReference type="Proteomes" id="UP000593998">
    <property type="component" value="Chromosome"/>
</dbReference>
<evidence type="ECO:0000256" key="1">
    <source>
        <dbReference type="SAM" id="MobiDB-lite"/>
    </source>
</evidence>
<dbReference type="AlphaFoldDB" id="A0A7L9J5I6"/>
<accession>A0A7L9J5I6</accession>